<dbReference type="InterPro" id="IPR008979">
    <property type="entry name" value="Galactose-bd-like_sf"/>
</dbReference>
<organism evidence="2 3">
    <name type="scientific">Flavihumibacter stibioxidans</name>
    <dbReference type="NCBI Taxonomy" id="1834163"/>
    <lineage>
        <taxon>Bacteria</taxon>
        <taxon>Pseudomonadati</taxon>
        <taxon>Bacteroidota</taxon>
        <taxon>Chitinophagia</taxon>
        <taxon>Chitinophagales</taxon>
        <taxon>Chitinophagaceae</taxon>
        <taxon>Flavihumibacter</taxon>
    </lineage>
</organism>
<evidence type="ECO:0000259" key="1">
    <source>
        <dbReference type="PROSITE" id="PS50022"/>
    </source>
</evidence>
<dbReference type="RefSeq" id="WP_187256645.1">
    <property type="nucleotide sequence ID" value="NZ_JBHULF010000014.1"/>
</dbReference>
<dbReference type="InterPro" id="IPR013728">
    <property type="entry name" value="BT_3987-like_N"/>
</dbReference>
<dbReference type="Pfam" id="PF08522">
    <property type="entry name" value="BT_3987-like_N"/>
    <property type="match status" value="1"/>
</dbReference>
<protein>
    <recommendedName>
        <fullName evidence="1">F5/8 type C domain-containing protein</fullName>
    </recommendedName>
</protein>
<feature type="domain" description="F5/8 type C" evidence="1">
    <location>
        <begin position="169"/>
        <end position="318"/>
    </location>
</feature>
<dbReference type="PROSITE" id="PS51257">
    <property type="entry name" value="PROKAR_LIPOPROTEIN"/>
    <property type="match status" value="1"/>
</dbReference>
<name>A0ABR7M8I0_9BACT</name>
<dbReference type="SUPFAM" id="SSF49785">
    <property type="entry name" value="Galactose-binding domain-like"/>
    <property type="match status" value="1"/>
</dbReference>
<dbReference type="PROSITE" id="PS50022">
    <property type="entry name" value="FA58C_3"/>
    <property type="match status" value="1"/>
</dbReference>
<dbReference type="Pfam" id="PF00754">
    <property type="entry name" value="F5_F8_type_C"/>
    <property type="match status" value="1"/>
</dbReference>
<dbReference type="InterPro" id="IPR000421">
    <property type="entry name" value="FA58C"/>
</dbReference>
<reference evidence="2 3" key="1">
    <citation type="submission" date="2016-07" db="EMBL/GenBank/DDBJ databases">
        <title>Genome analysis of Flavihumibacter stibioxidans YS-17.</title>
        <authorList>
            <person name="Shi K."/>
            <person name="Han Y."/>
            <person name="Wang G."/>
        </authorList>
    </citation>
    <scope>NUCLEOTIDE SEQUENCE [LARGE SCALE GENOMIC DNA]</scope>
    <source>
        <strain evidence="2 3">YS-17</strain>
    </source>
</reference>
<keyword evidence="3" id="KW-1185">Reference proteome</keyword>
<evidence type="ECO:0000313" key="3">
    <source>
        <dbReference type="Proteomes" id="UP000765802"/>
    </source>
</evidence>
<evidence type="ECO:0000313" key="2">
    <source>
        <dbReference type="EMBL" id="MBC6491345.1"/>
    </source>
</evidence>
<dbReference type="EMBL" id="MBUA01000012">
    <property type="protein sequence ID" value="MBC6491345.1"/>
    <property type="molecule type" value="Genomic_DNA"/>
</dbReference>
<sequence>MRFHTYMTVLAGTVMMLSSCVKDPDYLKRSDSKDNVVIYLKQGTAQSVDLQLFPFVDEARSFTLNAGFGAIGYPGGDVAIKLDVDTRAFDSINLMRTNAGLTPYEAFPADAYSFTDRVLTIAGGSLTSNLAEFKYFSKKFDPAKDYLLPISIMDASGYKVNPRAKTAFIIASKLAGKPANTDGWVATASSEQTQWENTGLASALFDGNINTYWHSSWWPSEPAFPHWVQVDMQQEYYVDQIGLVRRQGSSTGFTKFNLEASVDGNSWTMLLQDRAFDNTNNAQQTFPLTPAPWRHFRLTMTEGRMTSTHLAEFVVYKY</sequence>
<proteinExistence type="predicted"/>
<gene>
    <name evidence="2" type="ORF">BC349_09900</name>
</gene>
<accession>A0ABR7M8I0</accession>
<dbReference type="Gene3D" id="2.60.40.1740">
    <property type="entry name" value="hypothetical protein (bacova_03559)"/>
    <property type="match status" value="1"/>
</dbReference>
<dbReference type="Proteomes" id="UP000765802">
    <property type="component" value="Unassembled WGS sequence"/>
</dbReference>
<comment type="caution">
    <text evidence="2">The sequence shown here is derived from an EMBL/GenBank/DDBJ whole genome shotgun (WGS) entry which is preliminary data.</text>
</comment>
<dbReference type="Gene3D" id="2.60.120.260">
    <property type="entry name" value="Galactose-binding domain-like"/>
    <property type="match status" value="1"/>
</dbReference>